<sequence length="182" mass="19710">MLTRDYQPALVPMEQAIPANSNWLLRGVGAVALFALLLVATLSNEYAYSVLGNFWAHVFELLGIGPAAALPEAGTSVGAVLNRPRNLPAVLSYGALYVLACLGLLFLMLPHARQRRLVLGFYGIAGTVFLLLLVLSRLSHMAVLAVLANQLLHFIVSLVPVIVLVPLLRWYSNNQPASKPTQ</sequence>
<dbReference type="NCBIfam" id="NF046082">
    <property type="entry name" value="assoc_w_XrtX"/>
    <property type="match status" value="1"/>
</dbReference>
<dbReference type="AlphaFoldDB" id="A0A939EUZ0"/>
<keyword evidence="1" id="KW-0472">Membrane</keyword>
<keyword evidence="3" id="KW-1185">Reference proteome</keyword>
<evidence type="ECO:0000256" key="1">
    <source>
        <dbReference type="SAM" id="Phobius"/>
    </source>
</evidence>
<evidence type="ECO:0000313" key="3">
    <source>
        <dbReference type="Proteomes" id="UP000664144"/>
    </source>
</evidence>
<keyword evidence="1" id="KW-1133">Transmembrane helix</keyword>
<proteinExistence type="predicted"/>
<protein>
    <submittedName>
        <fullName evidence="2">Uncharacterized protein</fullName>
    </submittedName>
</protein>
<feature type="transmembrane region" description="Helical" evidence="1">
    <location>
        <begin position="90"/>
        <end position="110"/>
    </location>
</feature>
<dbReference type="RefSeq" id="WP_206981084.1">
    <property type="nucleotide sequence ID" value="NZ_JAFLQZ010000002.1"/>
</dbReference>
<accession>A0A939EUZ0</accession>
<dbReference type="EMBL" id="JAFLQZ010000002">
    <property type="protein sequence ID" value="MBO0356962.1"/>
    <property type="molecule type" value="Genomic_DNA"/>
</dbReference>
<comment type="caution">
    <text evidence="2">The sequence shown here is derived from an EMBL/GenBank/DDBJ whole genome shotgun (WGS) entry which is preliminary data.</text>
</comment>
<keyword evidence="1" id="KW-0812">Transmembrane</keyword>
<feature type="transmembrane region" description="Helical" evidence="1">
    <location>
        <begin position="23"/>
        <end position="43"/>
    </location>
</feature>
<feature type="transmembrane region" description="Helical" evidence="1">
    <location>
        <begin position="117"/>
        <end position="139"/>
    </location>
</feature>
<reference evidence="2" key="1">
    <citation type="submission" date="2021-03" db="EMBL/GenBank/DDBJ databases">
        <authorList>
            <person name="Kim M.K."/>
        </authorList>
    </citation>
    <scope>NUCLEOTIDE SEQUENCE</scope>
    <source>
        <strain evidence="2">BT186</strain>
    </source>
</reference>
<dbReference type="Proteomes" id="UP000664144">
    <property type="component" value="Unassembled WGS sequence"/>
</dbReference>
<organism evidence="2 3">
    <name type="scientific">Hymenobacter telluris</name>
    <dbReference type="NCBI Taxonomy" id="2816474"/>
    <lineage>
        <taxon>Bacteria</taxon>
        <taxon>Pseudomonadati</taxon>
        <taxon>Bacteroidota</taxon>
        <taxon>Cytophagia</taxon>
        <taxon>Cytophagales</taxon>
        <taxon>Hymenobacteraceae</taxon>
        <taxon>Hymenobacter</taxon>
    </lineage>
</organism>
<evidence type="ECO:0000313" key="2">
    <source>
        <dbReference type="EMBL" id="MBO0356962.1"/>
    </source>
</evidence>
<feature type="transmembrane region" description="Helical" evidence="1">
    <location>
        <begin position="151"/>
        <end position="171"/>
    </location>
</feature>
<name>A0A939EUZ0_9BACT</name>
<gene>
    <name evidence="2" type="ORF">J0X19_03305</name>
</gene>